<reference evidence="3 4" key="1">
    <citation type="submission" date="2023-11" db="EMBL/GenBank/DDBJ databases">
        <title>Genome sequence of Microbacterium rhizosphaerae KACC 19337.</title>
        <authorList>
            <person name="Choi H."/>
            <person name="Kim S."/>
            <person name="Kim Y."/>
            <person name="Kwon S.-W."/>
            <person name="Heo J."/>
        </authorList>
    </citation>
    <scope>NUCLEOTIDE SEQUENCE [LARGE SCALE GENOMIC DNA]</scope>
    <source>
        <strain evidence="3 4">KACC 19337</strain>
    </source>
</reference>
<evidence type="ECO:0000259" key="2">
    <source>
        <dbReference type="Pfam" id="PF02371"/>
    </source>
</evidence>
<dbReference type="EMBL" id="CP139368">
    <property type="protein sequence ID" value="WPR91312.1"/>
    <property type="molecule type" value="Genomic_DNA"/>
</dbReference>
<evidence type="ECO:0000313" key="3">
    <source>
        <dbReference type="EMBL" id="WPR91312.1"/>
    </source>
</evidence>
<organism evidence="3 4">
    <name type="scientific">Microbacterium rhizosphaerae</name>
    <dbReference type="NCBI Taxonomy" id="1678237"/>
    <lineage>
        <taxon>Bacteria</taxon>
        <taxon>Bacillati</taxon>
        <taxon>Actinomycetota</taxon>
        <taxon>Actinomycetes</taxon>
        <taxon>Micrococcales</taxon>
        <taxon>Microbacteriaceae</taxon>
        <taxon>Microbacterium</taxon>
    </lineage>
</organism>
<dbReference type="InterPro" id="IPR047650">
    <property type="entry name" value="Transpos_IS110"/>
</dbReference>
<keyword evidence="4" id="KW-1185">Reference proteome</keyword>
<dbReference type="InterPro" id="IPR003346">
    <property type="entry name" value="Transposase_20"/>
</dbReference>
<dbReference type="PANTHER" id="PTHR33055">
    <property type="entry name" value="TRANSPOSASE FOR INSERTION SEQUENCE ELEMENT IS1111A"/>
    <property type="match status" value="1"/>
</dbReference>
<proteinExistence type="predicted"/>
<evidence type="ECO:0000313" key="4">
    <source>
        <dbReference type="Proteomes" id="UP001323798"/>
    </source>
</evidence>
<gene>
    <name evidence="3" type="ORF">SM116_08550</name>
</gene>
<dbReference type="InterPro" id="IPR002525">
    <property type="entry name" value="Transp_IS110-like_N"/>
</dbReference>
<feature type="domain" description="Transposase IS110-like N-terminal" evidence="1">
    <location>
        <begin position="21"/>
        <end position="164"/>
    </location>
</feature>
<name>A0ABZ0SVP5_9MICO</name>
<accession>A0ABZ0SVP5</accession>
<protein>
    <submittedName>
        <fullName evidence="3">IS110 family transposase</fullName>
    </submittedName>
</protein>
<dbReference type="Pfam" id="PF01548">
    <property type="entry name" value="DEDD_Tnp_IS110"/>
    <property type="match status" value="1"/>
</dbReference>
<dbReference type="NCBIfam" id="NF033542">
    <property type="entry name" value="transpos_IS110"/>
    <property type="match status" value="1"/>
</dbReference>
<dbReference type="Proteomes" id="UP001323798">
    <property type="component" value="Chromosome"/>
</dbReference>
<dbReference type="Pfam" id="PF02371">
    <property type="entry name" value="Transposase_20"/>
    <property type="match status" value="1"/>
</dbReference>
<evidence type="ECO:0000259" key="1">
    <source>
        <dbReference type="Pfam" id="PF01548"/>
    </source>
</evidence>
<sequence>MVRPAYPTVVGGPVFTERTSVGLDVHARSVAAAAIDGVTGELFQTKLPPGNDRILEWVRGVPGPVAVAYEAGPTGFGLHRTLTAAGVRCVVAAPSKLQRPSGDRVKTDARDAVHLARLLRLDEITPVSIPTADQEAARDLVRAREDCRGDLMRARHRVSKLLLRHGLVYDGGAAWTGKHDRWLTQQHLAGAASRAALDAGYETVLQAKARRDRLDRAITDLAADSEFTPVVRRLGCLRGVSTLTGFALAVEIGDWARFTGNSIGSFVGLVPSEFSSGQSRVQGPITKTGNGHARRLLVEAAWHHQPQYRVGAVLRARWELASAAARARGDLGNRRLHDRWVRFGQRRKRHTIANIAVARELAGWCWSLAVMDD</sequence>
<feature type="domain" description="Transposase IS116/IS110/IS902 C-terminal" evidence="2">
    <location>
        <begin position="234"/>
        <end position="304"/>
    </location>
</feature>
<dbReference type="PANTHER" id="PTHR33055:SF3">
    <property type="entry name" value="PUTATIVE TRANSPOSASE FOR IS117-RELATED"/>
    <property type="match status" value="1"/>
</dbReference>